<keyword evidence="2" id="KW-1133">Transmembrane helix</keyword>
<organism evidence="3 4">
    <name type="scientific">Mycoplasmoides fastidiosum</name>
    <dbReference type="NCBI Taxonomy" id="92758"/>
    <lineage>
        <taxon>Bacteria</taxon>
        <taxon>Bacillati</taxon>
        <taxon>Mycoplasmatota</taxon>
        <taxon>Mycoplasmoidales</taxon>
        <taxon>Mycoplasmoidaceae</taxon>
        <taxon>Mycoplasmoides</taxon>
    </lineage>
</organism>
<evidence type="ECO:0000256" key="1">
    <source>
        <dbReference type="SAM" id="Coils"/>
    </source>
</evidence>
<proteinExistence type="predicted"/>
<dbReference type="EMBL" id="JAUSWO010000001">
    <property type="protein sequence ID" value="MDQ0513743.1"/>
    <property type="molecule type" value="Genomic_DNA"/>
</dbReference>
<sequence length="592" mass="69084">MSNLEIALLTVTAILAFIFLVVGLIWLVVHIIQKKENKLLIQFNGIENSQIVKREKYINTITTKNKQLKSIADFLKQSIQSLESNIKITKKNLFLLRQTKTYSDFKNYKKQFISINQDIQKLQNAISEIDKYALDSKAFKEDSLKLLISIKQKYVEIDNFYVNNLLPENFYNEDLFRLIKSIRKYLQKINALISDVNKEELVKNFSQVISNLSVYAKWNLKAYENLKKMKKIAKVFPEAWKTKNQLVLHFSANELKLINQCDQFINKNYEKTLENIKRGRFNNSEKKVNTMLRAAFFYAAKVNLNKQETAILNQPILLDEIINKTDFMLKSIIKWAGAIIQNWQSEVEKSAQEIFTQNKELNEKILCLNSANKQLSQAKEDMTNKTNHEILEINLSIAQYLKETSLSLGTLNENIFKSNKNFQEIVQKQWTLKIFMIQINDYAKKLLPENNEIYLEIQKSANKCSKLVDKILTGYDVAIKTQDEANALSENLELYKKVITNALGYRLLAIKLYKYWFVLAKRHDKFNSAFSRMILENLNAKKWEDVIFACQGRIVKISNELTRKNSNSQNKFFKFFGINKQKTATTSTSELN</sequence>
<accession>A0ABU0LYG8</accession>
<evidence type="ECO:0008006" key="5">
    <source>
        <dbReference type="Google" id="ProtNLM"/>
    </source>
</evidence>
<name>A0ABU0LYG8_9BACT</name>
<feature type="transmembrane region" description="Helical" evidence="2">
    <location>
        <begin position="6"/>
        <end position="29"/>
    </location>
</feature>
<gene>
    <name evidence="3" type="ORF">J2Z62_000181</name>
</gene>
<evidence type="ECO:0000313" key="3">
    <source>
        <dbReference type="EMBL" id="MDQ0513743.1"/>
    </source>
</evidence>
<keyword evidence="2" id="KW-0812">Transmembrane</keyword>
<protein>
    <recommendedName>
        <fullName evidence="5">Septation ring formation regulator</fullName>
    </recommendedName>
</protein>
<reference evidence="3" key="1">
    <citation type="submission" date="2023-07" db="EMBL/GenBank/DDBJ databases">
        <title>Genomic Encyclopedia of Type Strains, Phase IV (KMG-IV): sequencing the most valuable type-strain genomes for metagenomic binning, comparative biology and taxonomic classification.</title>
        <authorList>
            <person name="Goeker M."/>
        </authorList>
    </citation>
    <scope>NUCLEOTIDE SEQUENCE [LARGE SCALE GENOMIC DNA]</scope>
    <source>
        <strain evidence="3">DSM 21204</strain>
    </source>
</reference>
<feature type="coiled-coil region" evidence="1">
    <location>
        <begin position="65"/>
        <end position="125"/>
    </location>
</feature>
<dbReference type="Proteomes" id="UP001240643">
    <property type="component" value="Unassembled WGS sequence"/>
</dbReference>
<comment type="caution">
    <text evidence="3">The sequence shown here is derived from an EMBL/GenBank/DDBJ whole genome shotgun (WGS) entry which is preliminary data.</text>
</comment>
<keyword evidence="4" id="KW-1185">Reference proteome</keyword>
<feature type="coiled-coil region" evidence="1">
    <location>
        <begin position="358"/>
        <end position="388"/>
    </location>
</feature>
<keyword evidence="2" id="KW-0472">Membrane</keyword>
<evidence type="ECO:0000256" key="2">
    <source>
        <dbReference type="SAM" id="Phobius"/>
    </source>
</evidence>
<evidence type="ECO:0000313" key="4">
    <source>
        <dbReference type="Proteomes" id="UP001240643"/>
    </source>
</evidence>
<keyword evidence="1" id="KW-0175">Coiled coil</keyword>
<dbReference type="RefSeq" id="WP_256547558.1">
    <property type="nucleotide sequence ID" value="NZ_CP101809.1"/>
</dbReference>